<dbReference type="OrthoDB" id="5383884at2759"/>
<dbReference type="Proteomes" id="UP000277580">
    <property type="component" value="Unassembled WGS sequence"/>
</dbReference>
<dbReference type="EMBL" id="ML119131">
    <property type="protein sequence ID" value="RPB12027.1"/>
    <property type="molecule type" value="Genomic_DNA"/>
</dbReference>
<evidence type="ECO:0000313" key="3">
    <source>
        <dbReference type="EMBL" id="RPB12027.1"/>
    </source>
</evidence>
<organism evidence="3 4">
    <name type="scientific">Morchella conica CCBAS932</name>
    <dbReference type="NCBI Taxonomy" id="1392247"/>
    <lineage>
        <taxon>Eukaryota</taxon>
        <taxon>Fungi</taxon>
        <taxon>Dikarya</taxon>
        <taxon>Ascomycota</taxon>
        <taxon>Pezizomycotina</taxon>
        <taxon>Pezizomycetes</taxon>
        <taxon>Pezizales</taxon>
        <taxon>Morchellaceae</taxon>
        <taxon>Morchella</taxon>
    </lineage>
</organism>
<gene>
    <name evidence="3" type="ORF">P167DRAFT_588913</name>
</gene>
<sequence length="322" mass="36179">MLNMAHYWRLLGILLASLPMGSVHINAVPLDYSGEERDHDSLDSPVAQTSLLHDTISISLKDQKLYFSVRQKDWQKVENIDWQKVENFDWPREEYIDRLEVDKMDLKYHPSTTTTTRVRVVTVVVPPPEDHSVLPTTQPEITSEVPSVDGIKIVENTWVPTKTPTVGSTMVDDKLFVPWGTKKQTSTSTLVTRTSILYVICFIMAISVLYVIGYGLYTAFTRCKSWFTSCFSANLDELSPVRLEESAGVSWTDGSNLSSPQPGVQELEERGESWAETRVDTNRLGIIEASGTAAMLASATGTIRRHNIRSTSRGDEVLHEKE</sequence>
<evidence type="ECO:0000256" key="2">
    <source>
        <dbReference type="SAM" id="SignalP"/>
    </source>
</evidence>
<reference evidence="3 4" key="1">
    <citation type="journal article" date="2018" name="Nat. Ecol. Evol.">
        <title>Pezizomycetes genomes reveal the molecular basis of ectomycorrhizal truffle lifestyle.</title>
        <authorList>
            <person name="Murat C."/>
            <person name="Payen T."/>
            <person name="Noel B."/>
            <person name="Kuo A."/>
            <person name="Morin E."/>
            <person name="Chen J."/>
            <person name="Kohler A."/>
            <person name="Krizsan K."/>
            <person name="Balestrini R."/>
            <person name="Da Silva C."/>
            <person name="Montanini B."/>
            <person name="Hainaut M."/>
            <person name="Levati E."/>
            <person name="Barry K.W."/>
            <person name="Belfiori B."/>
            <person name="Cichocki N."/>
            <person name="Clum A."/>
            <person name="Dockter R.B."/>
            <person name="Fauchery L."/>
            <person name="Guy J."/>
            <person name="Iotti M."/>
            <person name="Le Tacon F."/>
            <person name="Lindquist E.A."/>
            <person name="Lipzen A."/>
            <person name="Malagnac F."/>
            <person name="Mello A."/>
            <person name="Molinier V."/>
            <person name="Miyauchi S."/>
            <person name="Poulain J."/>
            <person name="Riccioni C."/>
            <person name="Rubini A."/>
            <person name="Sitrit Y."/>
            <person name="Splivallo R."/>
            <person name="Traeger S."/>
            <person name="Wang M."/>
            <person name="Zifcakova L."/>
            <person name="Wipf D."/>
            <person name="Zambonelli A."/>
            <person name="Paolocci F."/>
            <person name="Nowrousian M."/>
            <person name="Ottonello S."/>
            <person name="Baldrian P."/>
            <person name="Spatafora J.W."/>
            <person name="Henrissat B."/>
            <person name="Nagy L.G."/>
            <person name="Aury J.M."/>
            <person name="Wincker P."/>
            <person name="Grigoriev I.V."/>
            <person name="Bonfante P."/>
            <person name="Martin F.M."/>
        </authorList>
    </citation>
    <scope>NUCLEOTIDE SEQUENCE [LARGE SCALE GENOMIC DNA]</scope>
    <source>
        <strain evidence="3 4">CCBAS932</strain>
    </source>
</reference>
<accession>A0A3N4KNC3</accession>
<feature type="transmembrane region" description="Helical" evidence="1">
    <location>
        <begin position="196"/>
        <end position="217"/>
    </location>
</feature>
<name>A0A3N4KNC3_9PEZI</name>
<proteinExistence type="predicted"/>
<feature type="chain" id="PRO_5018005088" description="Autophagy-related protein 27" evidence="2">
    <location>
        <begin position="28"/>
        <end position="322"/>
    </location>
</feature>
<keyword evidence="4" id="KW-1185">Reference proteome</keyword>
<protein>
    <recommendedName>
        <fullName evidence="5">Autophagy-related protein 27</fullName>
    </recommendedName>
</protein>
<evidence type="ECO:0008006" key="5">
    <source>
        <dbReference type="Google" id="ProtNLM"/>
    </source>
</evidence>
<evidence type="ECO:0000256" key="1">
    <source>
        <dbReference type="SAM" id="Phobius"/>
    </source>
</evidence>
<keyword evidence="2" id="KW-0732">Signal</keyword>
<keyword evidence="1" id="KW-0812">Transmembrane</keyword>
<feature type="signal peptide" evidence="2">
    <location>
        <begin position="1"/>
        <end position="27"/>
    </location>
</feature>
<keyword evidence="1" id="KW-1133">Transmembrane helix</keyword>
<dbReference type="AlphaFoldDB" id="A0A3N4KNC3"/>
<evidence type="ECO:0000313" key="4">
    <source>
        <dbReference type="Proteomes" id="UP000277580"/>
    </source>
</evidence>
<dbReference type="InParanoid" id="A0A3N4KNC3"/>
<keyword evidence="1" id="KW-0472">Membrane</keyword>